<proteinExistence type="predicted"/>
<gene>
    <name evidence="1" type="ORF">SAMN04487771_100470</name>
</gene>
<dbReference type="STRING" id="1526.SAMN02910262_00434"/>
<dbReference type="InterPro" id="IPR032358">
    <property type="entry name" value="DUF4867"/>
</dbReference>
<reference evidence="1 2" key="1">
    <citation type="submission" date="2016-10" db="EMBL/GenBank/DDBJ databases">
        <authorList>
            <person name="de Groot N.N."/>
        </authorList>
    </citation>
    <scope>NUCLEOTIDE SEQUENCE [LARGE SCALE GENOMIC DNA]</scope>
    <source>
        <strain evidence="1 2">KH1P1</strain>
    </source>
</reference>
<sequence>MGILEHLNEVNDVVIRSVLDREAFRTYGRVIRGYDFSEITDYMEHKTPIPENGNVYVASVEEMETFSVADRVKNLIYGGMPIEIGYCNGRNTTLNGFEYHKGSEINIAVTDFMLCLGHVWDIENNTYDAEKVQVFFVPKGTAIEMYQTTLHLSPCRVTDEGFRGVVILPKGTNTPLEKEIPVDEEGQLLLQKNKWVIAHPEREPLMKQGAVGGVIGPNRELKY</sequence>
<organism evidence="1 2">
    <name type="scientific">[Clostridium] aminophilum</name>
    <dbReference type="NCBI Taxonomy" id="1526"/>
    <lineage>
        <taxon>Bacteria</taxon>
        <taxon>Bacillati</taxon>
        <taxon>Bacillota</taxon>
        <taxon>Clostridia</taxon>
        <taxon>Lachnospirales</taxon>
        <taxon>Lachnospiraceae</taxon>
    </lineage>
</organism>
<dbReference type="eggNOG" id="ENOG502ZCEZ">
    <property type="taxonomic scope" value="Bacteria"/>
</dbReference>
<dbReference type="RefSeq" id="WP_074648486.1">
    <property type="nucleotide sequence ID" value="NZ_FOIL01000004.1"/>
</dbReference>
<evidence type="ECO:0000313" key="2">
    <source>
        <dbReference type="Proteomes" id="UP000199820"/>
    </source>
</evidence>
<name>A0A1I0BK35_9FIRM</name>
<dbReference type="AlphaFoldDB" id="A0A1I0BK35"/>
<keyword evidence="2" id="KW-1185">Reference proteome</keyword>
<dbReference type="Pfam" id="PF16161">
    <property type="entry name" value="DUF4867"/>
    <property type="match status" value="1"/>
</dbReference>
<evidence type="ECO:0008006" key="3">
    <source>
        <dbReference type="Google" id="ProtNLM"/>
    </source>
</evidence>
<dbReference type="OrthoDB" id="358393at2"/>
<evidence type="ECO:0000313" key="1">
    <source>
        <dbReference type="EMBL" id="SET06923.1"/>
    </source>
</evidence>
<accession>A0A1I0BK35</accession>
<protein>
    <recommendedName>
        <fullName evidence="3">DUF4867 domain-containing protein</fullName>
    </recommendedName>
</protein>
<dbReference type="Proteomes" id="UP000199820">
    <property type="component" value="Unassembled WGS sequence"/>
</dbReference>
<dbReference type="EMBL" id="FOIL01000004">
    <property type="protein sequence ID" value="SET06923.1"/>
    <property type="molecule type" value="Genomic_DNA"/>
</dbReference>